<sequence length="484" mass="54627">MLSLSLFVTLIALTSVQAKVVHLNWNITWVKAAPDGFERRLIGINNEWPCPSIEVNMGDRMVVDVYNGLGDQPTGIHWHGFRQYMTATMDGALGATQCPILPGKSMRYEFNASTSGTYWYHAHQTGQYPDGLRGPFIVHDPSPPFQYDEEFTLTLSDYYHEEMQTLLQSYDASASATNPSGLEPLPDRTLINDAVNTTITVKPNTTYLIHLICIGNWPGHVIIFDDHELTVVEIDGVFIDPYTVTGKHIRLATGQRMSVLLHTKNDTSRNYAVWDSTDVNMMFFYENRSIPANFNNNATAWLVYDKDKPLPPAPIYTELDPGRDFVDDLIFVPADHQPILEPVDHRIVLDTDQAFVDNAGQMRVNGQTYIMPETPTLYTAISASRRNQTSDVSVYGQVNPFVVEYGQVIEVVINNHHGNLHPWHLHGHQFQVIQRTGVEGGYFNGYFANVSSTPVRRDTIMVQNHGHAVLRFRADNPDMFSPFP</sequence>
<dbReference type="InterPro" id="IPR011707">
    <property type="entry name" value="Cu-oxidase-like_N"/>
</dbReference>
<dbReference type="InterPro" id="IPR001117">
    <property type="entry name" value="Cu-oxidase_2nd"/>
</dbReference>
<dbReference type="InterPro" id="IPR044130">
    <property type="entry name" value="CuRO_2_Fet3-like"/>
</dbReference>
<dbReference type="PANTHER" id="PTHR11709:SF361">
    <property type="entry name" value="IRON TRANSPORT MULTICOPPER OXIDASE FET3"/>
    <property type="match status" value="1"/>
</dbReference>
<reference evidence="8" key="1">
    <citation type="journal article" date="2019" name="Beilstein J. Org. Chem.">
        <title>Nanangenines: drimane sesquiterpenoids as the dominant metabolite cohort of a novel Australian fungus, Aspergillus nanangensis.</title>
        <authorList>
            <person name="Lacey H.J."/>
            <person name="Gilchrist C.L.M."/>
            <person name="Crombie A."/>
            <person name="Kalaitzis J.A."/>
            <person name="Vuong D."/>
            <person name="Rutledge P.J."/>
            <person name="Turner P."/>
            <person name="Pitt J.I."/>
            <person name="Lacey E."/>
            <person name="Chooi Y.H."/>
            <person name="Piggott A.M."/>
        </authorList>
    </citation>
    <scope>NUCLEOTIDE SEQUENCE</scope>
    <source>
        <strain evidence="8">MST-FP2251</strain>
    </source>
</reference>
<dbReference type="InterPro" id="IPR045087">
    <property type="entry name" value="Cu-oxidase_fam"/>
</dbReference>
<evidence type="ECO:0000256" key="2">
    <source>
        <dbReference type="ARBA" id="ARBA00022729"/>
    </source>
</evidence>
<keyword evidence="2 4" id="KW-0732">Signal</keyword>
<dbReference type="GO" id="GO:0004322">
    <property type="term" value="F:ferroxidase activity"/>
    <property type="evidence" value="ECO:0007669"/>
    <property type="project" value="TreeGrafter"/>
</dbReference>
<evidence type="ECO:0000259" key="7">
    <source>
        <dbReference type="Pfam" id="PF07732"/>
    </source>
</evidence>
<evidence type="ECO:0000256" key="4">
    <source>
        <dbReference type="SAM" id="SignalP"/>
    </source>
</evidence>
<keyword evidence="3" id="KW-0186">Copper</keyword>
<dbReference type="AlphaFoldDB" id="A0AAD4CCD6"/>
<evidence type="ECO:0000259" key="6">
    <source>
        <dbReference type="Pfam" id="PF07731"/>
    </source>
</evidence>
<dbReference type="InterPro" id="IPR011706">
    <property type="entry name" value="Cu-oxidase_C"/>
</dbReference>
<proteinExistence type="inferred from homology"/>
<evidence type="ECO:0000256" key="1">
    <source>
        <dbReference type="ARBA" id="ARBA00010609"/>
    </source>
</evidence>
<dbReference type="Pfam" id="PF07731">
    <property type="entry name" value="Cu-oxidase_2"/>
    <property type="match status" value="1"/>
</dbReference>
<gene>
    <name evidence="8" type="ORF">FE257_002708</name>
</gene>
<dbReference type="Pfam" id="PF07732">
    <property type="entry name" value="Cu-oxidase_3"/>
    <property type="match status" value="1"/>
</dbReference>
<feature type="domain" description="Plastocyanin-like" evidence="5">
    <location>
        <begin position="149"/>
        <end position="306"/>
    </location>
</feature>
<dbReference type="Pfam" id="PF00394">
    <property type="entry name" value="Cu-oxidase"/>
    <property type="match status" value="1"/>
</dbReference>
<dbReference type="SUPFAM" id="SSF49503">
    <property type="entry name" value="Cupredoxins"/>
    <property type="match status" value="3"/>
</dbReference>
<accession>A0AAD4CCD6</accession>
<reference evidence="8" key="2">
    <citation type="submission" date="2020-02" db="EMBL/GenBank/DDBJ databases">
        <authorList>
            <person name="Gilchrist C.L.M."/>
            <person name="Chooi Y.-H."/>
        </authorList>
    </citation>
    <scope>NUCLEOTIDE SEQUENCE</scope>
    <source>
        <strain evidence="8">MST-FP2251</strain>
    </source>
</reference>
<organism evidence="8 9">
    <name type="scientific">Aspergillus nanangensis</name>
    <dbReference type="NCBI Taxonomy" id="2582783"/>
    <lineage>
        <taxon>Eukaryota</taxon>
        <taxon>Fungi</taxon>
        <taxon>Dikarya</taxon>
        <taxon>Ascomycota</taxon>
        <taxon>Pezizomycotina</taxon>
        <taxon>Eurotiomycetes</taxon>
        <taxon>Eurotiomycetidae</taxon>
        <taxon>Eurotiales</taxon>
        <taxon>Aspergillaceae</taxon>
        <taxon>Aspergillus</taxon>
        <taxon>Aspergillus subgen. Circumdati</taxon>
    </lineage>
</organism>
<protein>
    <submittedName>
        <fullName evidence="8">Uncharacterized protein</fullName>
    </submittedName>
</protein>
<dbReference type="InterPro" id="IPR008972">
    <property type="entry name" value="Cupredoxin"/>
</dbReference>
<feature type="domain" description="Plastocyanin-like" evidence="7">
    <location>
        <begin position="27"/>
        <end position="142"/>
    </location>
</feature>
<dbReference type="CDD" id="cd13877">
    <property type="entry name" value="CuRO_2_Fet3p_like"/>
    <property type="match status" value="1"/>
</dbReference>
<evidence type="ECO:0000256" key="3">
    <source>
        <dbReference type="ARBA" id="ARBA00023008"/>
    </source>
</evidence>
<feature type="domain" description="Plastocyanin-like" evidence="6">
    <location>
        <begin position="371"/>
        <end position="480"/>
    </location>
</feature>
<dbReference type="PANTHER" id="PTHR11709">
    <property type="entry name" value="MULTI-COPPER OXIDASE"/>
    <property type="match status" value="1"/>
</dbReference>
<dbReference type="GO" id="GO:0033215">
    <property type="term" value="P:reductive iron assimilation"/>
    <property type="evidence" value="ECO:0007669"/>
    <property type="project" value="TreeGrafter"/>
</dbReference>
<feature type="signal peptide" evidence="4">
    <location>
        <begin position="1"/>
        <end position="18"/>
    </location>
</feature>
<comment type="caution">
    <text evidence="8">The sequence shown here is derived from an EMBL/GenBank/DDBJ whole genome shotgun (WGS) entry which is preliminary data.</text>
</comment>
<evidence type="ECO:0000259" key="5">
    <source>
        <dbReference type="Pfam" id="PF00394"/>
    </source>
</evidence>
<dbReference type="Proteomes" id="UP001194746">
    <property type="component" value="Unassembled WGS sequence"/>
</dbReference>
<dbReference type="GO" id="GO:0005507">
    <property type="term" value="F:copper ion binding"/>
    <property type="evidence" value="ECO:0007669"/>
    <property type="project" value="InterPro"/>
</dbReference>
<name>A0AAD4CCD6_ASPNN</name>
<feature type="chain" id="PRO_5042274430" evidence="4">
    <location>
        <begin position="19"/>
        <end position="484"/>
    </location>
</feature>
<comment type="similarity">
    <text evidence="1">Belongs to the multicopper oxidase family.</text>
</comment>
<dbReference type="Gene3D" id="2.60.40.420">
    <property type="entry name" value="Cupredoxins - blue copper proteins"/>
    <property type="match status" value="3"/>
</dbReference>
<dbReference type="FunFam" id="2.60.40.420:FF:000071">
    <property type="entry name" value="Conidial pigment biosynthesis oxidase Abr1/brown 1"/>
    <property type="match status" value="1"/>
</dbReference>
<dbReference type="GO" id="GO:0033573">
    <property type="term" value="C:high-affinity iron permease complex"/>
    <property type="evidence" value="ECO:0007669"/>
    <property type="project" value="TreeGrafter"/>
</dbReference>
<dbReference type="GO" id="GO:0010106">
    <property type="term" value="P:cellular response to iron ion starvation"/>
    <property type="evidence" value="ECO:0007669"/>
    <property type="project" value="TreeGrafter"/>
</dbReference>
<keyword evidence="9" id="KW-1185">Reference proteome</keyword>
<evidence type="ECO:0000313" key="9">
    <source>
        <dbReference type="Proteomes" id="UP001194746"/>
    </source>
</evidence>
<dbReference type="EMBL" id="VCAU01000144">
    <property type="protein sequence ID" value="KAF9883865.1"/>
    <property type="molecule type" value="Genomic_DNA"/>
</dbReference>
<evidence type="ECO:0000313" key="8">
    <source>
        <dbReference type="EMBL" id="KAF9883865.1"/>
    </source>
</evidence>